<reference evidence="1" key="1">
    <citation type="journal article" date="2019" name="MBio">
        <title>Virus Genomes from Deep Sea Sediments Expand the Ocean Megavirome and Support Independent Origins of Viral Gigantism.</title>
        <authorList>
            <person name="Backstrom D."/>
            <person name="Yutin N."/>
            <person name="Jorgensen S.L."/>
            <person name="Dharamshi J."/>
            <person name="Homa F."/>
            <person name="Zaremba-Niedwiedzka K."/>
            <person name="Spang A."/>
            <person name="Wolf Y.I."/>
            <person name="Koonin E.V."/>
            <person name="Ettema T.J."/>
        </authorList>
    </citation>
    <scope>NUCLEOTIDE SEQUENCE</scope>
</reference>
<protein>
    <submittedName>
        <fullName evidence="1">Uncharacterized protein</fullName>
    </submittedName>
</protein>
<proteinExistence type="predicted"/>
<accession>A0A481Z0E4</accession>
<evidence type="ECO:0000313" key="1">
    <source>
        <dbReference type="EMBL" id="QBK88631.1"/>
    </source>
</evidence>
<organism evidence="1">
    <name type="scientific">Mimivirus LCMiAC01</name>
    <dbReference type="NCBI Taxonomy" id="2506608"/>
    <lineage>
        <taxon>Viruses</taxon>
        <taxon>Varidnaviria</taxon>
        <taxon>Bamfordvirae</taxon>
        <taxon>Nucleocytoviricota</taxon>
        <taxon>Megaviricetes</taxon>
        <taxon>Imitervirales</taxon>
        <taxon>Mimiviridae</taxon>
        <taxon>Klosneuvirinae</taxon>
    </lineage>
</organism>
<dbReference type="EMBL" id="MK500393">
    <property type="protein sequence ID" value="QBK88631.1"/>
    <property type="molecule type" value="Genomic_DNA"/>
</dbReference>
<name>A0A481Z0E4_9VIRU</name>
<gene>
    <name evidence="1" type="ORF">LCMiAC01_03090</name>
</gene>
<sequence>MDSDLDFGVQNINREVSVVNLSEIDGKCVDKNTVIPDGKIKNPLHISINGGSLVTMEQRDIYINYKRVLILCLRSEIQDCNQPEHCINTIWDILINRDDYNECGKYLTLVPASMAILKNSLHKRNAVTVDRQYLLPFNNGNIELENDEIVVCMYDVDDKTVSLYLSLYENSTDINTVTKLMIMRKNYRCSHFNYIINKNLSKIINNSMEFEYWQKKYNCKLNINEVFINRTFRHNEKQYNTTKVSIIASNTNKCMQEMVSKMSTQSDQNYLDFIYRKNVYTDAALAAKKHGRTYYRVVDQEQDITKAHIEELFTMTNNKKELYDLFNMIAISKKHCHLVINNSNILEKMQPLFNEYMPIYKYIFGYAWLYMYMEECIIKTRTTSKKRYVFDINTANKLPHFPYCSTDVHMNPYITLLVNQRVLNSPKNCHSIAMIKNYKDYGIDTLEGFKRKFNIFTTGQDDKNIFDGLETENDSDKWKNFAVSGSLMPTCIEKRNPLTETLPKYPSNTEMWNAYFEKFHKNSDIDFICTKTKTFPFLDEVQKLITVVEHNLDTMYGSAINTTVSIEPTKNLLVLVHQLYLEKIMAKKFESVDYIIKNFNSNEIKLHFYAQYIKSKENMNPTLRQKYNIESNPLYDYYYKVASIDNMTVYLSEYENIKTGYKHDVNEECLFLNDILDENSQVPPEKNILILKISDSIKFKIKSPHLKHDIEVFKIKYDEIFSCVSRFHLPCVRTYYDGNNVYMLPSCVTSIMTHINIDYKYFASRKDPITIINKYRIRGFGTMLNDKERKHMVTYNGNVDEWKKKFDINIEDASTIKAHLGPRKLTDKMFSPENLGDIQNKQYIITTSDLYDSYADKCGYNGKRAGIDFLKYKTINKMGEVEPFKPWLLEAAYDELCLANAVSRA</sequence>